<evidence type="ECO:0000313" key="2">
    <source>
        <dbReference type="Proteomes" id="UP000215914"/>
    </source>
</evidence>
<keyword evidence="2" id="KW-1185">Reference proteome</keyword>
<protein>
    <submittedName>
        <fullName evidence="1">Uncharacterized protein</fullName>
    </submittedName>
</protein>
<comment type="caution">
    <text evidence="1">The sequence shown here is derived from an EMBL/GenBank/DDBJ whole genome shotgun (WGS) entry which is preliminary data.</text>
</comment>
<sequence>MLYEFNIMSTSLPDIKDPNMRTEYMSNTSSLSFVVPSCPENKRLKGINVTFKYAISSKDWAWFCKISTSNGVVDFMYNPKVYGKPEVGEVCIWLSYWPTGNMLDTGDTVNVSIVVLSGLEVHECGASLVYSDQETLENNMEWEEILGGDLSGFQLSTGAYYLCRRDFFELMEVGRLSRDWFRILVGDTIDYTEVRGWRKTGRPKHVNPSFTELEMVRCIINSPELVSCSVTISLLH</sequence>
<proteinExistence type="predicted"/>
<gene>
    <name evidence="1" type="ORF">HanXRQr2_Chr09g0369691</name>
</gene>
<evidence type="ECO:0000313" key="1">
    <source>
        <dbReference type="EMBL" id="KAF5789310.1"/>
    </source>
</evidence>
<dbReference type="Gramene" id="mRNA:HanXRQr2_Chr09g0369691">
    <property type="protein sequence ID" value="mRNA:HanXRQr2_Chr09g0369691"/>
    <property type="gene ID" value="HanXRQr2_Chr09g0369691"/>
</dbReference>
<dbReference type="EMBL" id="MNCJ02000324">
    <property type="protein sequence ID" value="KAF5789310.1"/>
    <property type="molecule type" value="Genomic_DNA"/>
</dbReference>
<accession>A0A9K3I3G7</accession>
<reference evidence="1" key="2">
    <citation type="submission" date="2020-06" db="EMBL/GenBank/DDBJ databases">
        <title>Helianthus annuus Genome sequencing and assembly Release 2.</title>
        <authorList>
            <person name="Gouzy J."/>
            <person name="Langlade N."/>
            <person name="Munos S."/>
        </authorList>
    </citation>
    <scope>NUCLEOTIDE SEQUENCE</scope>
    <source>
        <tissue evidence="1">Leaves</tissue>
    </source>
</reference>
<reference evidence="1" key="1">
    <citation type="journal article" date="2017" name="Nature">
        <title>The sunflower genome provides insights into oil metabolism, flowering and Asterid evolution.</title>
        <authorList>
            <person name="Badouin H."/>
            <person name="Gouzy J."/>
            <person name="Grassa C.J."/>
            <person name="Murat F."/>
            <person name="Staton S.E."/>
            <person name="Cottret L."/>
            <person name="Lelandais-Briere C."/>
            <person name="Owens G.L."/>
            <person name="Carrere S."/>
            <person name="Mayjonade B."/>
            <person name="Legrand L."/>
            <person name="Gill N."/>
            <person name="Kane N.C."/>
            <person name="Bowers J.E."/>
            <person name="Hubner S."/>
            <person name="Bellec A."/>
            <person name="Berard A."/>
            <person name="Berges H."/>
            <person name="Blanchet N."/>
            <person name="Boniface M.C."/>
            <person name="Brunel D."/>
            <person name="Catrice O."/>
            <person name="Chaidir N."/>
            <person name="Claudel C."/>
            <person name="Donnadieu C."/>
            <person name="Faraut T."/>
            <person name="Fievet G."/>
            <person name="Helmstetter N."/>
            <person name="King M."/>
            <person name="Knapp S.J."/>
            <person name="Lai Z."/>
            <person name="Le Paslier M.C."/>
            <person name="Lippi Y."/>
            <person name="Lorenzon L."/>
            <person name="Mandel J.R."/>
            <person name="Marage G."/>
            <person name="Marchand G."/>
            <person name="Marquand E."/>
            <person name="Bret-Mestries E."/>
            <person name="Morien E."/>
            <person name="Nambeesan S."/>
            <person name="Nguyen T."/>
            <person name="Pegot-Espagnet P."/>
            <person name="Pouilly N."/>
            <person name="Raftis F."/>
            <person name="Sallet E."/>
            <person name="Schiex T."/>
            <person name="Thomas J."/>
            <person name="Vandecasteele C."/>
            <person name="Vares D."/>
            <person name="Vear F."/>
            <person name="Vautrin S."/>
            <person name="Crespi M."/>
            <person name="Mangin B."/>
            <person name="Burke J.M."/>
            <person name="Salse J."/>
            <person name="Munos S."/>
            <person name="Vincourt P."/>
            <person name="Rieseberg L.H."/>
            <person name="Langlade N.B."/>
        </authorList>
    </citation>
    <scope>NUCLEOTIDE SEQUENCE</scope>
    <source>
        <tissue evidence="1">Leaves</tissue>
    </source>
</reference>
<dbReference type="Proteomes" id="UP000215914">
    <property type="component" value="Unassembled WGS sequence"/>
</dbReference>
<name>A0A9K3I3G7_HELAN</name>
<organism evidence="1 2">
    <name type="scientific">Helianthus annuus</name>
    <name type="common">Common sunflower</name>
    <dbReference type="NCBI Taxonomy" id="4232"/>
    <lineage>
        <taxon>Eukaryota</taxon>
        <taxon>Viridiplantae</taxon>
        <taxon>Streptophyta</taxon>
        <taxon>Embryophyta</taxon>
        <taxon>Tracheophyta</taxon>
        <taxon>Spermatophyta</taxon>
        <taxon>Magnoliopsida</taxon>
        <taxon>eudicotyledons</taxon>
        <taxon>Gunneridae</taxon>
        <taxon>Pentapetalae</taxon>
        <taxon>asterids</taxon>
        <taxon>campanulids</taxon>
        <taxon>Asterales</taxon>
        <taxon>Asteraceae</taxon>
        <taxon>Asteroideae</taxon>
        <taxon>Heliantheae alliance</taxon>
        <taxon>Heliantheae</taxon>
        <taxon>Helianthus</taxon>
    </lineage>
</organism>
<dbReference type="AlphaFoldDB" id="A0A9K3I3G7"/>